<sequence length="97" mass="10620">VQLWQLGQLMPPRLARHLEAYGVMPVMFAASWLMTCFSSDFNTDFSARIMDVILGGSCDAALLKVAVAVLQRAEAQLLGMHDLEALLLFLKVAVPGE</sequence>
<dbReference type="PROSITE" id="PS50086">
    <property type="entry name" value="TBC_RABGAP"/>
    <property type="match status" value="1"/>
</dbReference>
<gene>
    <name evidence="2" type="ORF">HaLaN_27158</name>
</gene>
<dbReference type="PANTHER" id="PTHR47219:SF9">
    <property type="entry name" value="GTPASE ACTIVATING PROTEIN AND CENTROSOME-ASSOCIATED, ISOFORM B"/>
    <property type="match status" value="1"/>
</dbReference>
<dbReference type="PANTHER" id="PTHR47219">
    <property type="entry name" value="RAB GTPASE-ACTIVATING PROTEIN 1-LIKE"/>
    <property type="match status" value="1"/>
</dbReference>
<dbReference type="EMBL" id="BLLF01003969">
    <property type="protein sequence ID" value="GFH28633.1"/>
    <property type="molecule type" value="Genomic_DNA"/>
</dbReference>
<dbReference type="InterPro" id="IPR050302">
    <property type="entry name" value="Rab_GAP_TBC_domain"/>
</dbReference>
<organism evidence="2 3">
    <name type="scientific">Haematococcus lacustris</name>
    <name type="common">Green alga</name>
    <name type="synonym">Haematococcus pluvialis</name>
    <dbReference type="NCBI Taxonomy" id="44745"/>
    <lineage>
        <taxon>Eukaryota</taxon>
        <taxon>Viridiplantae</taxon>
        <taxon>Chlorophyta</taxon>
        <taxon>core chlorophytes</taxon>
        <taxon>Chlorophyceae</taxon>
        <taxon>CS clade</taxon>
        <taxon>Chlamydomonadales</taxon>
        <taxon>Haematococcaceae</taxon>
        <taxon>Haematococcus</taxon>
    </lineage>
</organism>
<dbReference type="InterPro" id="IPR035969">
    <property type="entry name" value="Rab-GAP_TBC_sf"/>
</dbReference>
<accession>A0A6A0A854</accession>
<dbReference type="GO" id="GO:0031267">
    <property type="term" value="F:small GTPase binding"/>
    <property type="evidence" value="ECO:0007669"/>
    <property type="project" value="TreeGrafter"/>
</dbReference>
<keyword evidence="3" id="KW-1185">Reference proteome</keyword>
<feature type="non-terminal residue" evidence="2">
    <location>
        <position position="97"/>
    </location>
</feature>
<evidence type="ECO:0000313" key="2">
    <source>
        <dbReference type="EMBL" id="GFH28633.1"/>
    </source>
</evidence>
<dbReference type="GO" id="GO:0005096">
    <property type="term" value="F:GTPase activator activity"/>
    <property type="evidence" value="ECO:0007669"/>
    <property type="project" value="TreeGrafter"/>
</dbReference>
<feature type="non-terminal residue" evidence="2">
    <location>
        <position position="1"/>
    </location>
</feature>
<dbReference type="InterPro" id="IPR000195">
    <property type="entry name" value="Rab-GAP-TBC_dom"/>
</dbReference>
<comment type="caution">
    <text evidence="2">The sequence shown here is derived from an EMBL/GenBank/DDBJ whole genome shotgun (WGS) entry which is preliminary data.</text>
</comment>
<reference evidence="2 3" key="1">
    <citation type="submission" date="2020-02" db="EMBL/GenBank/DDBJ databases">
        <title>Draft genome sequence of Haematococcus lacustris strain NIES-144.</title>
        <authorList>
            <person name="Morimoto D."/>
            <person name="Nakagawa S."/>
            <person name="Yoshida T."/>
            <person name="Sawayama S."/>
        </authorList>
    </citation>
    <scope>NUCLEOTIDE SEQUENCE [LARGE SCALE GENOMIC DNA]</scope>
    <source>
        <strain evidence="2 3">NIES-144</strain>
    </source>
</reference>
<name>A0A6A0A854_HAELA</name>
<dbReference type="Gene3D" id="1.10.472.80">
    <property type="entry name" value="Ypt/Rab-GAP domain of gyp1p, domain 3"/>
    <property type="match status" value="1"/>
</dbReference>
<evidence type="ECO:0000259" key="1">
    <source>
        <dbReference type="PROSITE" id="PS50086"/>
    </source>
</evidence>
<dbReference type="Pfam" id="PF23436">
    <property type="entry name" value="RabGap-TBC_2"/>
    <property type="match status" value="1"/>
</dbReference>
<feature type="domain" description="Rab-GAP TBC" evidence="1">
    <location>
        <begin position="1"/>
        <end position="57"/>
    </location>
</feature>
<protein>
    <submittedName>
        <fullName evidence="2">Rab-GAP TBC domain-containing protein</fullName>
    </submittedName>
</protein>
<dbReference type="Proteomes" id="UP000485058">
    <property type="component" value="Unassembled WGS sequence"/>
</dbReference>
<dbReference type="AlphaFoldDB" id="A0A6A0A854"/>
<evidence type="ECO:0000313" key="3">
    <source>
        <dbReference type="Proteomes" id="UP000485058"/>
    </source>
</evidence>
<dbReference type="SUPFAM" id="SSF47923">
    <property type="entry name" value="Ypt/Rab-GAP domain of gyp1p"/>
    <property type="match status" value="1"/>
</dbReference>
<proteinExistence type="predicted"/>